<sequence>MTVNYQELFDAVHKRPLMFGLDGSYSSYCAFMMGCDAGNGFCLLHGFREWLVLRLEKGANFSWQVLVLELALPDNQLESPSDPLDSETNSVVVGALFDLLREFFQDRESRGLVKIMGEYIELTSARNGV</sequence>
<protein>
    <submittedName>
        <fullName evidence="1">Uncharacterized protein</fullName>
    </submittedName>
</protein>
<dbReference type="RefSeq" id="WP_037269036.1">
    <property type="nucleotide sequence ID" value="NZ_QHKI01000031.1"/>
</dbReference>
<comment type="caution">
    <text evidence="1">The sequence shown here is derived from an EMBL/GenBank/DDBJ whole genome shotgun (WGS) entry which is preliminary data.</text>
</comment>
<gene>
    <name evidence="1" type="ORF">DMH04_30765</name>
</gene>
<dbReference type="EMBL" id="QHKI01000031">
    <property type="protein sequence ID" value="RSM79984.1"/>
    <property type="molecule type" value="Genomic_DNA"/>
</dbReference>
<proteinExistence type="predicted"/>
<dbReference type="AlphaFoldDB" id="A0A428Z2M8"/>
<evidence type="ECO:0000313" key="2">
    <source>
        <dbReference type="Proteomes" id="UP000287547"/>
    </source>
</evidence>
<reference evidence="1 2" key="1">
    <citation type="submission" date="2018-05" db="EMBL/GenBank/DDBJ databases">
        <title>Evolution of GPA BGCs.</title>
        <authorList>
            <person name="Waglechner N."/>
            <person name="Wright G.D."/>
        </authorList>
    </citation>
    <scope>NUCLEOTIDE SEQUENCE [LARGE SCALE GENOMIC DNA]</scope>
    <source>
        <strain evidence="1 2">A82846</strain>
    </source>
</reference>
<dbReference type="Proteomes" id="UP000287547">
    <property type="component" value="Unassembled WGS sequence"/>
</dbReference>
<evidence type="ECO:0000313" key="1">
    <source>
        <dbReference type="EMBL" id="RSM79984.1"/>
    </source>
</evidence>
<accession>A0A428Z2M8</accession>
<organism evidence="1 2">
    <name type="scientific">Kibdelosporangium aridum</name>
    <dbReference type="NCBI Taxonomy" id="2030"/>
    <lineage>
        <taxon>Bacteria</taxon>
        <taxon>Bacillati</taxon>
        <taxon>Actinomycetota</taxon>
        <taxon>Actinomycetes</taxon>
        <taxon>Pseudonocardiales</taxon>
        <taxon>Pseudonocardiaceae</taxon>
        <taxon>Kibdelosporangium</taxon>
    </lineage>
</organism>
<name>A0A428Z2M8_KIBAR</name>